<dbReference type="AlphaFoldDB" id="A0A0B0PD10"/>
<name>A0A0B0PD10_GOSAR</name>
<reference evidence="2" key="1">
    <citation type="submission" date="2014-09" db="EMBL/GenBank/DDBJ databases">
        <authorList>
            <person name="Mudge J."/>
            <person name="Ramaraj T."/>
            <person name="Lindquist I.E."/>
            <person name="Bharti A.K."/>
            <person name="Sundararajan A."/>
            <person name="Cameron C.T."/>
            <person name="Woodward J.E."/>
            <person name="May G.D."/>
            <person name="Brubaker C."/>
            <person name="Broadhvest J."/>
            <person name="Wilkins T.A."/>
        </authorList>
    </citation>
    <scope>NUCLEOTIDE SEQUENCE</scope>
    <source>
        <strain evidence="2">cv. AKA8401</strain>
    </source>
</reference>
<dbReference type="EMBL" id="KN422957">
    <property type="protein sequence ID" value="KHG22820.1"/>
    <property type="molecule type" value="Genomic_DNA"/>
</dbReference>
<gene>
    <name evidence="1" type="ORF">F383_29215</name>
</gene>
<protein>
    <submittedName>
        <fullName evidence="1">Cysteine--tRNA ligase</fullName>
    </submittedName>
</protein>
<dbReference type="Proteomes" id="UP000032142">
    <property type="component" value="Unassembled WGS sequence"/>
</dbReference>
<evidence type="ECO:0000313" key="2">
    <source>
        <dbReference type="Proteomes" id="UP000032142"/>
    </source>
</evidence>
<evidence type="ECO:0000313" key="1">
    <source>
        <dbReference type="EMBL" id="KHG22820.1"/>
    </source>
</evidence>
<dbReference type="GO" id="GO:0016874">
    <property type="term" value="F:ligase activity"/>
    <property type="evidence" value="ECO:0007669"/>
    <property type="project" value="UniProtKB-KW"/>
</dbReference>
<keyword evidence="1" id="KW-0436">Ligase</keyword>
<organism evidence="1 2">
    <name type="scientific">Gossypium arboreum</name>
    <name type="common">Tree cotton</name>
    <name type="synonym">Gossypium nanking</name>
    <dbReference type="NCBI Taxonomy" id="29729"/>
    <lineage>
        <taxon>Eukaryota</taxon>
        <taxon>Viridiplantae</taxon>
        <taxon>Streptophyta</taxon>
        <taxon>Embryophyta</taxon>
        <taxon>Tracheophyta</taxon>
        <taxon>Spermatophyta</taxon>
        <taxon>Magnoliopsida</taxon>
        <taxon>eudicotyledons</taxon>
        <taxon>Gunneridae</taxon>
        <taxon>Pentapetalae</taxon>
        <taxon>rosids</taxon>
        <taxon>malvids</taxon>
        <taxon>Malvales</taxon>
        <taxon>Malvaceae</taxon>
        <taxon>Malvoideae</taxon>
        <taxon>Gossypium</taxon>
    </lineage>
</organism>
<keyword evidence="2" id="KW-1185">Reference proteome</keyword>
<proteinExistence type="predicted"/>
<sequence>MLFGSKVKIPEPADSLILAHYRLIRIEFDSGEYISLRLYGDENLTKTQGNVDELNRGYVDDMSELKQYGGKAMVDSWSKPFYDTLVSPRACSYMRLLALMLDSWLNTFGLPEVA</sequence>
<accession>A0A0B0PD10</accession>